<keyword evidence="1" id="KW-1133">Transmembrane helix</keyword>
<evidence type="ECO:0000313" key="4">
    <source>
        <dbReference type="Proteomes" id="UP001432027"/>
    </source>
</evidence>
<dbReference type="EMBL" id="BTSX01000049">
    <property type="protein sequence ID" value="GMT08269.1"/>
    <property type="molecule type" value="Genomic_DNA"/>
</dbReference>
<feature type="transmembrane region" description="Helical" evidence="1">
    <location>
        <begin position="60"/>
        <end position="81"/>
    </location>
</feature>
<keyword evidence="1" id="KW-0472">Membrane</keyword>
<keyword evidence="4" id="KW-1185">Reference proteome</keyword>
<accession>A0AAV5SHJ1</accession>
<name>A0AAV5SHJ1_9BILA</name>
<organism evidence="2 4">
    <name type="scientific">Pristionchus entomophagus</name>
    <dbReference type="NCBI Taxonomy" id="358040"/>
    <lineage>
        <taxon>Eukaryota</taxon>
        <taxon>Metazoa</taxon>
        <taxon>Ecdysozoa</taxon>
        <taxon>Nematoda</taxon>
        <taxon>Chromadorea</taxon>
        <taxon>Rhabditida</taxon>
        <taxon>Rhabditina</taxon>
        <taxon>Diplogasteromorpha</taxon>
        <taxon>Diplogasteroidea</taxon>
        <taxon>Neodiplogasteridae</taxon>
        <taxon>Pristionchus</taxon>
    </lineage>
</organism>
<reference evidence="2" key="1">
    <citation type="submission" date="2023-10" db="EMBL/GenBank/DDBJ databases">
        <title>Genome assembly of Pristionchus species.</title>
        <authorList>
            <person name="Yoshida K."/>
            <person name="Sommer R.J."/>
        </authorList>
    </citation>
    <scope>NUCLEOTIDE SEQUENCE</scope>
    <source>
        <strain evidence="2">RS0144</strain>
    </source>
</reference>
<dbReference type="Proteomes" id="UP001432027">
    <property type="component" value="Unassembled WGS sequence"/>
</dbReference>
<sequence>LQIFMVGKIVLESVIEFFEKDVDIETRNEFLSAIHRQTSTTYRAASLSNRGNTLIYVGRVIWILIISYFFKIILNYVFFLMRRTAAYEAYKHRGARTRDSSSQNQSETQLYRYIRSQSLPRDQSQIQPYQFQPMQYRPSQLQDPNQVWYQQRVNLHSSTGQLHMFEPPPPYDSI</sequence>
<proteinExistence type="predicted"/>
<keyword evidence="1" id="KW-0812">Transmembrane</keyword>
<dbReference type="AlphaFoldDB" id="A0AAV5SHJ1"/>
<comment type="caution">
    <text evidence="2">The sequence shown here is derived from an EMBL/GenBank/DDBJ whole genome shotgun (WGS) entry which is preliminary data.</text>
</comment>
<dbReference type="EMBL" id="BTSX01000002">
    <property type="protein sequence ID" value="GMS82841.1"/>
    <property type="molecule type" value="Genomic_DNA"/>
</dbReference>
<evidence type="ECO:0000313" key="2">
    <source>
        <dbReference type="EMBL" id="GMS82841.1"/>
    </source>
</evidence>
<gene>
    <name evidence="3" type="ORF">PENTCL1PPCAC_30443</name>
    <name evidence="2" type="ORF">PENTCL1PPCAC_5016</name>
</gene>
<protein>
    <submittedName>
        <fullName evidence="2">Uncharacterized protein</fullName>
    </submittedName>
</protein>
<evidence type="ECO:0000256" key="1">
    <source>
        <dbReference type="SAM" id="Phobius"/>
    </source>
</evidence>
<evidence type="ECO:0000313" key="3">
    <source>
        <dbReference type="EMBL" id="GMT08269.1"/>
    </source>
</evidence>
<feature type="non-terminal residue" evidence="2">
    <location>
        <position position="1"/>
    </location>
</feature>